<organism evidence="5 6">
    <name type="scientific">Haliangium ochraceum (strain DSM 14365 / JCM 11303 / SMP-2)</name>
    <dbReference type="NCBI Taxonomy" id="502025"/>
    <lineage>
        <taxon>Bacteria</taxon>
        <taxon>Pseudomonadati</taxon>
        <taxon>Myxococcota</taxon>
        <taxon>Polyangia</taxon>
        <taxon>Haliangiales</taxon>
        <taxon>Kofleriaceae</taxon>
        <taxon>Haliangium</taxon>
    </lineage>
</organism>
<dbReference type="PIRSF" id="PIRSF016557">
    <property type="entry name" value="Caps_synth_CpsB"/>
    <property type="match status" value="1"/>
</dbReference>
<dbReference type="STRING" id="502025.Hoch_3447"/>
<dbReference type="Proteomes" id="UP000001880">
    <property type="component" value="Chromosome"/>
</dbReference>
<dbReference type="InterPro" id="IPR016667">
    <property type="entry name" value="Caps_polysacc_synth_CpsB/CapC"/>
</dbReference>
<keyword evidence="6" id="KW-1185">Reference proteome</keyword>
<comment type="similarity">
    <text evidence="1">Belongs to the metallo-dependent hydrolases superfamily. CpsB/CapC family.</text>
</comment>
<comment type="catalytic activity">
    <reaction evidence="4">
        <text>O-phospho-L-tyrosyl-[protein] + H2O = L-tyrosyl-[protein] + phosphate</text>
        <dbReference type="Rhea" id="RHEA:10684"/>
        <dbReference type="Rhea" id="RHEA-COMP:10136"/>
        <dbReference type="Rhea" id="RHEA-COMP:20101"/>
        <dbReference type="ChEBI" id="CHEBI:15377"/>
        <dbReference type="ChEBI" id="CHEBI:43474"/>
        <dbReference type="ChEBI" id="CHEBI:46858"/>
        <dbReference type="ChEBI" id="CHEBI:61978"/>
        <dbReference type="EC" id="3.1.3.48"/>
    </reaction>
</comment>
<gene>
    <name evidence="5" type="ordered locus">Hoch_3447</name>
</gene>
<dbReference type="AlphaFoldDB" id="D0LW17"/>
<sequence>MRFLDLHSHILPGIDDGARDAESSLRMMRGLAELGFDTVCATPHQREGLFLPERALIERVHAETRAAAAAAALALRIPLGAENMWDGVFFERLSESRIPSYDDGPAFLFELPRETLPSALLAHLFQLRTRGALPVLAHPERYRPLWKASAMVEQLAARCALVVDLGAVAGYHGRSETKQARWMLREGLAHAAASDAHSAEDVRIAAEGMAWIRKKLGPAALTRLLADNPRRILAGELPEA</sequence>
<dbReference type="HOGENOM" id="CLU_085966_1_0_7"/>
<dbReference type="Gene3D" id="3.20.20.140">
    <property type="entry name" value="Metal-dependent hydrolases"/>
    <property type="match status" value="1"/>
</dbReference>
<dbReference type="PANTHER" id="PTHR39181">
    <property type="entry name" value="TYROSINE-PROTEIN PHOSPHATASE YWQE"/>
    <property type="match status" value="1"/>
</dbReference>
<evidence type="ECO:0000256" key="2">
    <source>
        <dbReference type="ARBA" id="ARBA00013064"/>
    </source>
</evidence>
<evidence type="ECO:0000256" key="1">
    <source>
        <dbReference type="ARBA" id="ARBA00005750"/>
    </source>
</evidence>
<dbReference type="KEGG" id="hoh:Hoch_3447"/>
<dbReference type="EC" id="3.1.3.48" evidence="2"/>
<dbReference type="PANTHER" id="PTHR39181:SF1">
    <property type="entry name" value="TYROSINE-PROTEIN PHOSPHATASE YWQE"/>
    <property type="match status" value="1"/>
</dbReference>
<dbReference type="GO" id="GO:0030145">
    <property type="term" value="F:manganese ion binding"/>
    <property type="evidence" value="ECO:0007669"/>
    <property type="project" value="InterPro"/>
</dbReference>
<evidence type="ECO:0000313" key="5">
    <source>
        <dbReference type="EMBL" id="ACY15949.1"/>
    </source>
</evidence>
<evidence type="ECO:0000256" key="3">
    <source>
        <dbReference type="ARBA" id="ARBA00022801"/>
    </source>
</evidence>
<name>D0LW17_HALO1</name>
<evidence type="ECO:0000256" key="4">
    <source>
        <dbReference type="ARBA" id="ARBA00051722"/>
    </source>
</evidence>
<dbReference type="SUPFAM" id="SSF89550">
    <property type="entry name" value="PHP domain-like"/>
    <property type="match status" value="1"/>
</dbReference>
<dbReference type="InterPro" id="IPR016195">
    <property type="entry name" value="Pol/histidinol_Pase-like"/>
</dbReference>
<dbReference type="Pfam" id="PF19567">
    <property type="entry name" value="CpsB_CapC"/>
    <property type="match status" value="1"/>
</dbReference>
<dbReference type="GO" id="GO:0004725">
    <property type="term" value="F:protein tyrosine phosphatase activity"/>
    <property type="evidence" value="ECO:0007669"/>
    <property type="project" value="UniProtKB-EC"/>
</dbReference>
<protein>
    <recommendedName>
        <fullName evidence="2">protein-tyrosine-phosphatase</fullName>
        <ecNumber evidence="2">3.1.3.48</ecNumber>
    </recommendedName>
</protein>
<reference evidence="5 6" key="1">
    <citation type="journal article" date="2010" name="Stand. Genomic Sci.">
        <title>Complete genome sequence of Haliangium ochraceum type strain (SMP-2).</title>
        <authorList>
            <consortium name="US DOE Joint Genome Institute (JGI-PGF)"/>
            <person name="Ivanova N."/>
            <person name="Daum C."/>
            <person name="Lang E."/>
            <person name="Abt B."/>
            <person name="Kopitz M."/>
            <person name="Saunders E."/>
            <person name="Lapidus A."/>
            <person name="Lucas S."/>
            <person name="Glavina Del Rio T."/>
            <person name="Nolan M."/>
            <person name="Tice H."/>
            <person name="Copeland A."/>
            <person name="Cheng J.F."/>
            <person name="Chen F."/>
            <person name="Bruce D."/>
            <person name="Goodwin L."/>
            <person name="Pitluck S."/>
            <person name="Mavromatis K."/>
            <person name="Pati A."/>
            <person name="Mikhailova N."/>
            <person name="Chen A."/>
            <person name="Palaniappan K."/>
            <person name="Land M."/>
            <person name="Hauser L."/>
            <person name="Chang Y.J."/>
            <person name="Jeffries C.D."/>
            <person name="Detter J.C."/>
            <person name="Brettin T."/>
            <person name="Rohde M."/>
            <person name="Goker M."/>
            <person name="Bristow J."/>
            <person name="Markowitz V."/>
            <person name="Eisen J.A."/>
            <person name="Hugenholtz P."/>
            <person name="Kyrpides N.C."/>
            <person name="Klenk H.P."/>
        </authorList>
    </citation>
    <scope>NUCLEOTIDE SEQUENCE [LARGE SCALE GENOMIC DNA]</scope>
    <source>
        <strain evidence="6">DSM 14365 / CIP 107738 / JCM 11303 / AJ 13395 / SMP-2</strain>
    </source>
</reference>
<proteinExistence type="inferred from homology"/>
<dbReference type="eggNOG" id="COG4464">
    <property type="taxonomic scope" value="Bacteria"/>
</dbReference>
<dbReference type="EMBL" id="CP001804">
    <property type="protein sequence ID" value="ACY15949.1"/>
    <property type="molecule type" value="Genomic_DNA"/>
</dbReference>
<evidence type="ECO:0000313" key="6">
    <source>
        <dbReference type="Proteomes" id="UP000001880"/>
    </source>
</evidence>
<keyword evidence="3" id="KW-0378">Hydrolase</keyword>
<accession>D0LW17</accession>